<reference evidence="4" key="1">
    <citation type="journal article" date="2014" name="Int. J. Syst. Evol. Microbiol.">
        <title>Complete genome sequence of Corynebacterium casei LMG S-19264T (=DSM 44701T), isolated from a smear-ripened cheese.</title>
        <authorList>
            <consortium name="US DOE Joint Genome Institute (JGI-PGF)"/>
            <person name="Walter F."/>
            <person name="Albersmeier A."/>
            <person name="Kalinowski J."/>
            <person name="Ruckert C."/>
        </authorList>
    </citation>
    <scope>NUCLEOTIDE SEQUENCE</scope>
    <source>
        <strain evidence="4">KCTC 42650</strain>
    </source>
</reference>
<dbReference type="InterPro" id="IPR009014">
    <property type="entry name" value="Transketo_C/PFOR_II"/>
</dbReference>
<evidence type="ECO:0000259" key="2">
    <source>
        <dbReference type="Pfam" id="PF01558"/>
    </source>
</evidence>
<comment type="caution">
    <text evidence="4">The sequence shown here is derived from an EMBL/GenBank/DDBJ whole genome shotgun (WGS) entry which is preliminary data.</text>
</comment>
<dbReference type="InterPro" id="IPR029061">
    <property type="entry name" value="THDP-binding"/>
</dbReference>
<dbReference type="CDD" id="cd07034">
    <property type="entry name" value="TPP_PYR_PFOR_IOR-alpha_like"/>
    <property type="match status" value="1"/>
</dbReference>
<dbReference type="SUPFAM" id="SSF52922">
    <property type="entry name" value="TK C-terminal domain-like"/>
    <property type="match status" value="1"/>
</dbReference>
<dbReference type="SUPFAM" id="SSF53323">
    <property type="entry name" value="Pyruvate-ferredoxin oxidoreductase, PFOR, domain III"/>
    <property type="match status" value="1"/>
</dbReference>
<dbReference type="AlphaFoldDB" id="A0A8J3GTK6"/>
<proteinExistence type="predicted"/>
<evidence type="ECO:0000256" key="1">
    <source>
        <dbReference type="ARBA" id="ARBA00023002"/>
    </source>
</evidence>
<accession>A0A8J3GTK6</accession>
<sequence>MSRNTVFNEFVLKFGTVNGSGSASANFLCAKVLFRMGLPVSAKNIFPSNIQGLPTWYEIRVSEAGHMARRAGIDVMVAMNPQSYKRDAAEVVPGGTLIYDSTLERRFDRDDIQVIGIPIARLCAEHWTDSRQRQLFKNMIYVGSLISLLGLDDGVVEQLITEQFKSKPKLIEPNLKALHIGRDYARDNIDTPIAVRARMSDKTAGKILMTGNEAAGLGALYAGATVATWYPITPSTSLVENFERHASKLRRTEDGRHNAAVVQAEDELAAVGMAIGASWNGARAFTATSGPGISLMAEFIGLAYFAEIPLVLFDVQRGGPSTGMPTRTQQSDILTCAYASHGDTVHILLLPGDPGECFTMSVDAFDIADRYQTPVFVMSDLDIGMNDWVIDELTWDDSRKLDRGKVLDAAALDAVAEFARYRDVDGDGIPYRTLPGTHPTKGSYFTRGTSHTDTGGYTEDGRLHAQMLERIKYKIEGAAAHLPKPVIDIRDPEARLAIVNFGSTDPAVREGLEELDREGHVMNHMRLRAFPFAQEVRDFAEAHDYLFVIEQNRDSQMRHLLMTEADILGPKLIAVPNIDGMPLTAAFVREFVLQALRRLPGYGEASRIVAQ</sequence>
<dbReference type="Gene3D" id="3.40.50.970">
    <property type="match status" value="1"/>
</dbReference>
<dbReference type="GO" id="GO:0006979">
    <property type="term" value="P:response to oxidative stress"/>
    <property type="evidence" value="ECO:0007669"/>
    <property type="project" value="TreeGrafter"/>
</dbReference>
<organism evidence="4 5">
    <name type="scientific">Seohaeicola zhoushanensis</name>
    <dbReference type="NCBI Taxonomy" id="1569283"/>
    <lineage>
        <taxon>Bacteria</taxon>
        <taxon>Pseudomonadati</taxon>
        <taxon>Pseudomonadota</taxon>
        <taxon>Alphaproteobacteria</taxon>
        <taxon>Rhodobacterales</taxon>
        <taxon>Roseobacteraceae</taxon>
        <taxon>Seohaeicola</taxon>
    </lineage>
</organism>
<dbReference type="Proteomes" id="UP000626220">
    <property type="component" value="Unassembled WGS sequence"/>
</dbReference>
<feature type="domain" description="Pyruvate/ketoisovalerate oxidoreductase catalytic" evidence="2">
    <location>
        <begin position="19"/>
        <end position="182"/>
    </location>
</feature>
<dbReference type="NCBIfam" id="TIGR03710">
    <property type="entry name" value="OAFO_sf"/>
    <property type="match status" value="1"/>
</dbReference>
<keyword evidence="1" id="KW-0560">Oxidoreductase</keyword>
<reference evidence="4" key="2">
    <citation type="submission" date="2020-09" db="EMBL/GenBank/DDBJ databases">
        <authorList>
            <person name="Sun Q."/>
            <person name="Kim S."/>
        </authorList>
    </citation>
    <scope>NUCLEOTIDE SEQUENCE</scope>
    <source>
        <strain evidence="4">KCTC 42650</strain>
    </source>
</reference>
<dbReference type="PANTHER" id="PTHR32154:SF29">
    <property type="entry name" value="BLR6743 PROTEIN"/>
    <property type="match status" value="1"/>
</dbReference>
<keyword evidence="5" id="KW-1185">Reference proteome</keyword>
<dbReference type="InterPro" id="IPR022367">
    <property type="entry name" value="2-oxoacid/accept_OxRdtase_asu"/>
</dbReference>
<dbReference type="PANTHER" id="PTHR32154">
    <property type="entry name" value="PYRUVATE-FLAVODOXIN OXIDOREDUCTASE-RELATED"/>
    <property type="match status" value="1"/>
</dbReference>
<dbReference type="EMBL" id="BNCJ01000001">
    <property type="protein sequence ID" value="GHF33752.1"/>
    <property type="molecule type" value="Genomic_DNA"/>
</dbReference>
<dbReference type="Gene3D" id="3.40.920.10">
    <property type="entry name" value="Pyruvate-ferredoxin oxidoreductase, PFOR, domain III"/>
    <property type="match status" value="1"/>
</dbReference>
<dbReference type="InterPro" id="IPR002869">
    <property type="entry name" value="Pyrv_flavodox_OxRed_cen"/>
</dbReference>
<dbReference type="RefSeq" id="WP_189678115.1">
    <property type="nucleotide sequence ID" value="NZ_BNCJ01000001.1"/>
</dbReference>
<evidence type="ECO:0000313" key="4">
    <source>
        <dbReference type="EMBL" id="GHF33752.1"/>
    </source>
</evidence>
<protein>
    <submittedName>
        <fullName evidence="4">Ferredoxin oxidoreductase</fullName>
    </submittedName>
</protein>
<dbReference type="InterPro" id="IPR050722">
    <property type="entry name" value="Pyruvate:ferred/Flavod_OxRd"/>
</dbReference>
<dbReference type="Pfam" id="PF01558">
    <property type="entry name" value="POR"/>
    <property type="match status" value="1"/>
</dbReference>
<dbReference type="SUPFAM" id="SSF52518">
    <property type="entry name" value="Thiamin diphosphate-binding fold (THDP-binding)"/>
    <property type="match status" value="1"/>
</dbReference>
<dbReference type="InterPro" id="IPR002880">
    <property type="entry name" value="Pyrv_Fd/Flavodoxin_OxRdtase_N"/>
</dbReference>
<feature type="domain" description="Pyruvate flavodoxin/ferredoxin oxidoreductase pyrimidine binding" evidence="3">
    <location>
        <begin position="218"/>
        <end position="381"/>
    </location>
</feature>
<dbReference type="Pfam" id="PF01855">
    <property type="entry name" value="POR_N"/>
    <property type="match status" value="1"/>
</dbReference>
<name>A0A8J3GTK6_9RHOB</name>
<evidence type="ECO:0000259" key="3">
    <source>
        <dbReference type="Pfam" id="PF01855"/>
    </source>
</evidence>
<dbReference type="InterPro" id="IPR019752">
    <property type="entry name" value="Pyrv/ketoisovalerate_OxRed_cat"/>
</dbReference>
<dbReference type="Gene3D" id="3.40.50.920">
    <property type="match status" value="1"/>
</dbReference>
<dbReference type="FunFam" id="3.40.50.970:FF:000022">
    <property type="entry name" value="2-oxoglutarate ferredoxin oxidoreductase alpha subunit"/>
    <property type="match status" value="1"/>
</dbReference>
<dbReference type="GO" id="GO:0016903">
    <property type="term" value="F:oxidoreductase activity, acting on the aldehyde or oxo group of donors"/>
    <property type="evidence" value="ECO:0007669"/>
    <property type="project" value="InterPro"/>
</dbReference>
<gene>
    <name evidence="4" type="ORF">GCM10017056_01460</name>
</gene>
<evidence type="ECO:0000313" key="5">
    <source>
        <dbReference type="Proteomes" id="UP000626220"/>
    </source>
</evidence>